<evidence type="ECO:0000256" key="1">
    <source>
        <dbReference type="ARBA" id="ARBA00022729"/>
    </source>
</evidence>
<accession>A0A238XBX3</accession>
<dbReference type="RefSeq" id="WP_089381698.1">
    <property type="nucleotide sequence ID" value="NZ_FZNT01000005.1"/>
</dbReference>
<dbReference type="SUPFAM" id="SSF56925">
    <property type="entry name" value="OMPA-like"/>
    <property type="match status" value="1"/>
</dbReference>
<dbReference type="EMBL" id="FZNT01000005">
    <property type="protein sequence ID" value="SNR56536.1"/>
    <property type="molecule type" value="Genomic_DNA"/>
</dbReference>
<feature type="chain" id="PRO_5012511811" evidence="2">
    <location>
        <begin position="20"/>
        <end position="306"/>
    </location>
</feature>
<evidence type="ECO:0000313" key="4">
    <source>
        <dbReference type="EMBL" id="SNR56536.1"/>
    </source>
</evidence>
<feature type="signal peptide" evidence="2">
    <location>
        <begin position="1"/>
        <end position="19"/>
    </location>
</feature>
<dbReference type="Pfam" id="PF13505">
    <property type="entry name" value="OMP_b-brl"/>
    <property type="match status" value="1"/>
</dbReference>
<feature type="domain" description="Outer membrane protein beta-barrel" evidence="3">
    <location>
        <begin position="5"/>
        <end position="203"/>
    </location>
</feature>
<dbReference type="OrthoDB" id="1198954at2"/>
<keyword evidence="1 2" id="KW-0732">Signal</keyword>
<reference evidence="4 5" key="1">
    <citation type="submission" date="2017-06" db="EMBL/GenBank/DDBJ databases">
        <authorList>
            <person name="Kim H.J."/>
            <person name="Triplett B.A."/>
        </authorList>
    </citation>
    <scope>NUCLEOTIDE SEQUENCE [LARGE SCALE GENOMIC DNA]</scope>
    <source>
        <strain evidence="4 5">DSM 29150</strain>
    </source>
</reference>
<proteinExistence type="predicted"/>
<gene>
    <name evidence="4" type="ORF">SAMN06265371_105205</name>
</gene>
<dbReference type="AlphaFoldDB" id="A0A238XBX3"/>
<evidence type="ECO:0000313" key="5">
    <source>
        <dbReference type="Proteomes" id="UP000198384"/>
    </source>
</evidence>
<sequence length="306" mass="33099">MRKILLLLVAFCTINVAFAQFYVSASGGYSIGSAGILTGTSLNDAQTKATNHYGSYGEGFNTQLRGGYFFNKMFGLELSLGYLGGSDQNISNYLKNDDGDIKEFTNGNAHAEAFGINLALAYNFNENFYGKIGVVSKLGGKTEATFTRTTPTPFGPIVAEGVNDYHGRPPLGFTAAFGYKYKLTDNLNLFAELEYLGINVTRDTSEFAELTITTPNVPGDVFYPGSPAVPSNTWNLGDAPYLWLSEVPGLPQETIVPIYAPSEIDYVDSLPEPNNDPSKSLSSVAPYSSFGINIGITYTFSKKEAK</sequence>
<dbReference type="Proteomes" id="UP000198384">
    <property type="component" value="Unassembled WGS sequence"/>
</dbReference>
<name>A0A238XBX3_9FLAO</name>
<evidence type="ECO:0000256" key="2">
    <source>
        <dbReference type="SAM" id="SignalP"/>
    </source>
</evidence>
<organism evidence="4 5">
    <name type="scientific">Lutibacter agarilyticus</name>
    <dbReference type="NCBI Taxonomy" id="1109740"/>
    <lineage>
        <taxon>Bacteria</taxon>
        <taxon>Pseudomonadati</taxon>
        <taxon>Bacteroidota</taxon>
        <taxon>Flavobacteriia</taxon>
        <taxon>Flavobacteriales</taxon>
        <taxon>Flavobacteriaceae</taxon>
        <taxon>Lutibacter</taxon>
    </lineage>
</organism>
<dbReference type="InterPro" id="IPR011250">
    <property type="entry name" value="OMP/PagP_B-barrel"/>
</dbReference>
<dbReference type="Gene3D" id="2.40.160.20">
    <property type="match status" value="1"/>
</dbReference>
<dbReference type="InterPro" id="IPR027385">
    <property type="entry name" value="Beta-barrel_OMP"/>
</dbReference>
<keyword evidence="5" id="KW-1185">Reference proteome</keyword>
<protein>
    <submittedName>
        <fullName evidence="4">Opacity protein</fullName>
    </submittedName>
</protein>
<evidence type="ECO:0000259" key="3">
    <source>
        <dbReference type="Pfam" id="PF13505"/>
    </source>
</evidence>